<keyword evidence="2" id="KW-1185">Reference proteome</keyword>
<dbReference type="SUPFAM" id="SSF55729">
    <property type="entry name" value="Acyl-CoA N-acyltransferases (Nat)"/>
    <property type="match status" value="1"/>
</dbReference>
<dbReference type="InterPro" id="IPR016181">
    <property type="entry name" value="Acyl_CoA_acyltransferase"/>
</dbReference>
<dbReference type="RefSeq" id="WP_139643055.1">
    <property type="nucleotide sequence ID" value="NZ_BAAAZS010000052.1"/>
</dbReference>
<dbReference type="Proteomes" id="UP000311713">
    <property type="component" value="Unassembled WGS sequence"/>
</dbReference>
<evidence type="ECO:0000313" key="1">
    <source>
        <dbReference type="EMBL" id="TNM31819.1"/>
    </source>
</evidence>
<comment type="caution">
    <text evidence="1">The sequence shown here is derived from an EMBL/GenBank/DDBJ whole genome shotgun (WGS) entry which is preliminary data.</text>
</comment>
<organism evidence="1 2">
    <name type="scientific">Streptomyces sedi</name>
    <dbReference type="NCBI Taxonomy" id="555059"/>
    <lineage>
        <taxon>Bacteria</taxon>
        <taxon>Bacillati</taxon>
        <taxon>Actinomycetota</taxon>
        <taxon>Actinomycetes</taxon>
        <taxon>Kitasatosporales</taxon>
        <taxon>Streptomycetaceae</taxon>
        <taxon>Streptomyces</taxon>
    </lineage>
</organism>
<keyword evidence="1" id="KW-0808">Transferase</keyword>
<reference evidence="1 2" key="1">
    <citation type="submission" date="2019-06" db="EMBL/GenBank/DDBJ databases">
        <title>Draft genome of Streptomyces sedi sp. JCM16909.</title>
        <authorList>
            <person name="Klykleung N."/>
            <person name="Tanasupawat S."/>
            <person name="Kudo T."/>
            <person name="Yuki M."/>
            <person name="Ohkuma M."/>
        </authorList>
    </citation>
    <scope>NUCLEOTIDE SEQUENCE [LARGE SCALE GENOMIC DNA]</scope>
    <source>
        <strain evidence="1 2">JCM 16909</strain>
    </source>
</reference>
<evidence type="ECO:0000313" key="2">
    <source>
        <dbReference type="Proteomes" id="UP000311713"/>
    </source>
</evidence>
<proteinExistence type="predicted"/>
<dbReference type="AlphaFoldDB" id="A0A5C4VA36"/>
<dbReference type="OrthoDB" id="7945430at2"/>
<gene>
    <name evidence="1" type="ORF">FH715_08665</name>
</gene>
<accession>A0A5C4VA36</accession>
<dbReference type="EMBL" id="VDGT01000005">
    <property type="protein sequence ID" value="TNM31819.1"/>
    <property type="molecule type" value="Genomic_DNA"/>
</dbReference>
<protein>
    <submittedName>
        <fullName evidence="1">GNAT family N-acetyltransferase</fullName>
    </submittedName>
</protein>
<name>A0A5C4VA36_9ACTN</name>
<dbReference type="GO" id="GO:0016740">
    <property type="term" value="F:transferase activity"/>
    <property type="evidence" value="ECO:0007669"/>
    <property type="project" value="UniProtKB-KW"/>
</dbReference>
<sequence>MSRDPGALARILRAAARGEFPPADGGVTFVPQPNGRDAGVLGMSAHAVVFADVDPDRVRETLAAASPDPLAAPLGPAFLVALGAHTGRRVNIVDMLTVAPALPGPPTLPLTEVTESDHPRVVRARAHRDEVRVWTTEGGLLALGRGVAGRWEIAVEVEGTAGGRGLGRALALAGRHLLPAGEQLWSQQPPGNARSVRAFQAAGFRPVGGEALLLAE</sequence>